<dbReference type="EMBL" id="JACIET010000001">
    <property type="protein sequence ID" value="MBB4010967.1"/>
    <property type="molecule type" value="Genomic_DNA"/>
</dbReference>
<sequence>MTLTVWRLVTARFADSAFSGEGARLYGGRWNRKHVPMVYTAATQSLAMLELLVQDDPLRARYVMIPAFFPADLPIEQITSASLPDGWRELAAREHLQQIGSDWVQSGRSAVLAVPSAVIPSETNYLLNPRHADFSRIQIGSPLEFITDLRLIRRMQPGVHKAP</sequence>
<gene>
    <name evidence="2" type="ORF">GGR36_000275</name>
</gene>
<evidence type="ECO:0000313" key="2">
    <source>
        <dbReference type="EMBL" id="MBB4010967.1"/>
    </source>
</evidence>
<proteinExistence type="predicted"/>
<dbReference type="Pfam" id="PF08808">
    <property type="entry name" value="RES"/>
    <property type="match status" value="1"/>
</dbReference>
<comment type="caution">
    <text evidence="2">The sequence shown here is derived from an EMBL/GenBank/DDBJ whole genome shotgun (WGS) entry which is preliminary data.</text>
</comment>
<feature type="domain" description="RES" evidence="1">
    <location>
        <begin position="17"/>
        <end position="141"/>
    </location>
</feature>
<name>A0A840BK93_9RHOO</name>
<protein>
    <submittedName>
        <fullName evidence="2">RES domain-containing protein</fullName>
    </submittedName>
</protein>
<reference evidence="2 3" key="1">
    <citation type="submission" date="2020-08" db="EMBL/GenBank/DDBJ databases">
        <title>Genomic Encyclopedia of Type Strains, Phase IV (KMG-IV): sequencing the most valuable type-strain genomes for metagenomic binning, comparative biology and taxonomic classification.</title>
        <authorList>
            <person name="Goeker M."/>
        </authorList>
    </citation>
    <scope>NUCLEOTIDE SEQUENCE [LARGE SCALE GENOMIC DNA]</scope>
    <source>
        <strain evidence="2 3">DSM 106739</strain>
    </source>
</reference>
<dbReference type="Proteomes" id="UP000561045">
    <property type="component" value="Unassembled WGS sequence"/>
</dbReference>
<evidence type="ECO:0000259" key="1">
    <source>
        <dbReference type="SMART" id="SM00953"/>
    </source>
</evidence>
<dbReference type="InterPro" id="IPR014914">
    <property type="entry name" value="RES_dom"/>
</dbReference>
<accession>A0A840BK93</accession>
<dbReference type="AlphaFoldDB" id="A0A840BK93"/>
<evidence type="ECO:0000313" key="3">
    <source>
        <dbReference type="Proteomes" id="UP000561045"/>
    </source>
</evidence>
<dbReference type="SMART" id="SM00953">
    <property type="entry name" value="RES"/>
    <property type="match status" value="1"/>
</dbReference>
<dbReference type="RefSeq" id="WP_183631105.1">
    <property type="nucleotide sequence ID" value="NZ_BAABLE010000011.1"/>
</dbReference>
<organism evidence="2 3">
    <name type="scientific">Niveibacterium umoris</name>
    <dbReference type="NCBI Taxonomy" id="1193620"/>
    <lineage>
        <taxon>Bacteria</taxon>
        <taxon>Pseudomonadati</taxon>
        <taxon>Pseudomonadota</taxon>
        <taxon>Betaproteobacteria</taxon>
        <taxon>Rhodocyclales</taxon>
        <taxon>Rhodocyclaceae</taxon>
        <taxon>Niveibacterium</taxon>
    </lineage>
</organism>
<keyword evidence="3" id="KW-1185">Reference proteome</keyword>